<dbReference type="OrthoDB" id="6514734at2759"/>
<organism evidence="2 3">
    <name type="scientific">Leptotrombidium deliense</name>
    <dbReference type="NCBI Taxonomy" id="299467"/>
    <lineage>
        <taxon>Eukaryota</taxon>
        <taxon>Metazoa</taxon>
        <taxon>Ecdysozoa</taxon>
        <taxon>Arthropoda</taxon>
        <taxon>Chelicerata</taxon>
        <taxon>Arachnida</taxon>
        <taxon>Acari</taxon>
        <taxon>Acariformes</taxon>
        <taxon>Trombidiformes</taxon>
        <taxon>Prostigmata</taxon>
        <taxon>Anystina</taxon>
        <taxon>Parasitengona</taxon>
        <taxon>Trombiculoidea</taxon>
        <taxon>Trombiculidae</taxon>
        <taxon>Leptotrombidium</taxon>
    </lineage>
</organism>
<reference evidence="2 3" key="1">
    <citation type="journal article" date="2018" name="Gigascience">
        <title>Genomes of trombidid mites reveal novel predicted allergens and laterally-transferred genes associated with secondary metabolism.</title>
        <authorList>
            <person name="Dong X."/>
            <person name="Chaisiri K."/>
            <person name="Xia D."/>
            <person name="Armstrong S.D."/>
            <person name="Fang Y."/>
            <person name="Donnelly M.J."/>
            <person name="Kadowaki T."/>
            <person name="McGarry J.W."/>
            <person name="Darby A.C."/>
            <person name="Makepeace B.L."/>
        </authorList>
    </citation>
    <scope>NUCLEOTIDE SEQUENCE [LARGE SCALE GENOMIC DNA]</scope>
    <source>
        <strain evidence="2">UoL-UT</strain>
    </source>
</reference>
<dbReference type="PANTHER" id="PTHR14240">
    <property type="entry name" value="RETINITIS PIGMENTOSA GTPASE REGULATOR-INTERACTING PROTEIN"/>
    <property type="match status" value="1"/>
</dbReference>
<dbReference type="PANTHER" id="PTHR14240:SF1">
    <property type="entry name" value="PROTEIN FANTOM-RELATED"/>
    <property type="match status" value="1"/>
</dbReference>
<dbReference type="GO" id="GO:1905515">
    <property type="term" value="P:non-motile cilium assembly"/>
    <property type="evidence" value="ECO:0007669"/>
    <property type="project" value="TreeGrafter"/>
</dbReference>
<dbReference type="AlphaFoldDB" id="A0A443SVS7"/>
<accession>A0A443SVS7</accession>
<name>A0A443SVS7_9ACAR</name>
<protein>
    <submittedName>
        <fullName evidence="2">Protein fantom-like protein</fullName>
    </submittedName>
</protein>
<sequence>MISRKATVFFDTATTASAVNRDELQDRFFRLKEEHALLKKQANDAGNTVKVLTTKLSRLINEKKKLVENSKTRREVQMEEMIYDLQDNVDRLEKENCKLKNQSLLLRTQVDSNKKR</sequence>
<evidence type="ECO:0000256" key="1">
    <source>
        <dbReference type="SAM" id="Coils"/>
    </source>
</evidence>
<feature type="non-terminal residue" evidence="2">
    <location>
        <position position="116"/>
    </location>
</feature>
<dbReference type="VEuPathDB" id="VectorBase:LDEU000409"/>
<comment type="caution">
    <text evidence="2">The sequence shown here is derived from an EMBL/GenBank/DDBJ whole genome shotgun (WGS) entry which is preliminary data.</text>
</comment>
<evidence type="ECO:0000313" key="2">
    <source>
        <dbReference type="EMBL" id="RWS31632.1"/>
    </source>
</evidence>
<dbReference type="Proteomes" id="UP000288716">
    <property type="component" value="Unassembled WGS sequence"/>
</dbReference>
<evidence type="ECO:0000313" key="3">
    <source>
        <dbReference type="Proteomes" id="UP000288716"/>
    </source>
</evidence>
<dbReference type="STRING" id="299467.A0A443SVS7"/>
<dbReference type="InterPro" id="IPR031139">
    <property type="entry name" value="RPGRIP1_fam"/>
</dbReference>
<keyword evidence="1" id="KW-0175">Coiled coil</keyword>
<proteinExistence type="predicted"/>
<feature type="coiled-coil region" evidence="1">
    <location>
        <begin position="21"/>
        <end position="95"/>
    </location>
</feature>
<keyword evidence="3" id="KW-1185">Reference proteome</keyword>
<dbReference type="GO" id="GO:0035869">
    <property type="term" value="C:ciliary transition zone"/>
    <property type="evidence" value="ECO:0007669"/>
    <property type="project" value="TreeGrafter"/>
</dbReference>
<dbReference type="EMBL" id="NCKV01000108">
    <property type="protein sequence ID" value="RWS31632.1"/>
    <property type="molecule type" value="Genomic_DNA"/>
</dbReference>
<gene>
    <name evidence="2" type="ORF">B4U80_07764</name>
</gene>